<dbReference type="Pfam" id="PF08386">
    <property type="entry name" value="Abhydrolase_4"/>
    <property type="match status" value="1"/>
</dbReference>
<organism evidence="3 4">
    <name type="scientific">Geodermatophilus amargosae</name>
    <dbReference type="NCBI Taxonomy" id="1296565"/>
    <lineage>
        <taxon>Bacteria</taxon>
        <taxon>Bacillati</taxon>
        <taxon>Actinomycetota</taxon>
        <taxon>Actinomycetes</taxon>
        <taxon>Geodermatophilales</taxon>
        <taxon>Geodermatophilaceae</taxon>
        <taxon>Geodermatophilus</taxon>
    </lineage>
</organism>
<keyword evidence="4" id="KW-1185">Reference proteome</keyword>
<dbReference type="Proteomes" id="UP000199546">
    <property type="component" value="Unassembled WGS sequence"/>
</dbReference>
<dbReference type="EMBL" id="FPBA01000004">
    <property type="protein sequence ID" value="SFT56780.1"/>
    <property type="molecule type" value="Genomic_DNA"/>
</dbReference>
<feature type="region of interest" description="Disordered" evidence="1">
    <location>
        <begin position="1"/>
        <end position="24"/>
    </location>
</feature>
<feature type="domain" description="Peptidase S33 tripeptidyl aminopeptidase-like C-terminal" evidence="2">
    <location>
        <begin position="31"/>
        <end position="71"/>
    </location>
</feature>
<gene>
    <name evidence="3" type="ORF">SAMN05660657_01608</name>
</gene>
<evidence type="ECO:0000313" key="3">
    <source>
        <dbReference type="EMBL" id="SFT56780.1"/>
    </source>
</evidence>
<sequence>MEHAGTVRSPVAHALADQSGLDRGAELAGVRVPTLVVEAPEDPINPPPHAAHLAAAIGGARLVTVPGTGHALPPVVHGPPAAAVTAHTAAADAGTAVG</sequence>
<dbReference type="InterPro" id="IPR013595">
    <property type="entry name" value="Pept_S33_TAP-like_C"/>
</dbReference>
<proteinExistence type="predicted"/>
<dbReference type="SUPFAM" id="SSF53474">
    <property type="entry name" value="alpha/beta-Hydrolases"/>
    <property type="match status" value="1"/>
</dbReference>
<evidence type="ECO:0000256" key="1">
    <source>
        <dbReference type="SAM" id="MobiDB-lite"/>
    </source>
</evidence>
<name>A0A1I6Z211_9ACTN</name>
<protein>
    <submittedName>
        <fullName evidence="3">TAP-like protein</fullName>
    </submittedName>
</protein>
<dbReference type="Gene3D" id="3.40.50.1820">
    <property type="entry name" value="alpha/beta hydrolase"/>
    <property type="match status" value="1"/>
</dbReference>
<evidence type="ECO:0000259" key="2">
    <source>
        <dbReference type="Pfam" id="PF08386"/>
    </source>
</evidence>
<evidence type="ECO:0000313" key="4">
    <source>
        <dbReference type="Proteomes" id="UP000199546"/>
    </source>
</evidence>
<dbReference type="InterPro" id="IPR029058">
    <property type="entry name" value="AB_hydrolase_fold"/>
</dbReference>
<accession>A0A1I6Z211</accession>
<dbReference type="STRING" id="1296565.SAMN05660657_01608"/>
<dbReference type="AlphaFoldDB" id="A0A1I6Z211"/>
<reference evidence="4" key="1">
    <citation type="submission" date="2016-10" db="EMBL/GenBank/DDBJ databases">
        <authorList>
            <person name="Varghese N."/>
            <person name="Submissions S."/>
        </authorList>
    </citation>
    <scope>NUCLEOTIDE SEQUENCE [LARGE SCALE GENOMIC DNA]</scope>
    <source>
        <strain evidence="4">DSM 46136</strain>
    </source>
</reference>